<dbReference type="AlphaFoldDB" id="A0A3G8JF05"/>
<evidence type="ECO:0000256" key="1">
    <source>
        <dbReference type="SAM" id="MobiDB-lite"/>
    </source>
</evidence>
<evidence type="ECO:0000313" key="2">
    <source>
        <dbReference type="EMBL" id="AZG43726.1"/>
    </source>
</evidence>
<dbReference type="Proteomes" id="UP000271469">
    <property type="component" value="Chromosome"/>
</dbReference>
<evidence type="ECO:0000313" key="3">
    <source>
        <dbReference type="Proteomes" id="UP000271469"/>
    </source>
</evidence>
<name>A0A3G8JF05_9ACTN</name>
<protein>
    <submittedName>
        <fullName evidence="2">Uncharacterized protein</fullName>
    </submittedName>
</protein>
<gene>
    <name evidence="2" type="ORF">D7316_00295</name>
</gene>
<sequence length="348" mass="36213">MLGVRRFTPVDRPRCRLAHDSIIHPIIIHQRSNTLGAVYPTLRRSARLTVATALLIGLAGCGSDDQSPDASSTSAPQAGCANETTSGRDGVNLLPVAPAKVTVVDAGTGDKRIAAAGPERGTPQSLTLVTTSSVASAGDEQAQTVEMPMDARFHCTDSTDLEMTLGTVTSPEMVLDDQLKAVAGSQAGLAIGPGSMPISLRLLPAEGAGPEARSAVEQSLVQALQLSVPVPTEPIGVGARWRVERTINSAATVTQQIDATLRSRDGNRLVVDVAVDETPVNSVFAIPGSGQTLHIARFSNTGTGQLTLDLTRGLPVAGTIRVGGARELVGSDPARPLVQRTGFSVTWR</sequence>
<feature type="compositionally biased region" description="Polar residues" evidence="1">
    <location>
        <begin position="65"/>
        <end position="87"/>
    </location>
</feature>
<proteinExistence type="predicted"/>
<dbReference type="EMBL" id="CP033972">
    <property type="protein sequence ID" value="AZG43726.1"/>
    <property type="molecule type" value="Genomic_DNA"/>
</dbReference>
<feature type="region of interest" description="Disordered" evidence="1">
    <location>
        <begin position="65"/>
        <end position="92"/>
    </location>
</feature>
<dbReference type="KEGG" id="gom:D7316_00295"/>
<organism evidence="2 3">
    <name type="scientific">Gordonia insulae</name>
    <dbReference type="NCBI Taxonomy" id="2420509"/>
    <lineage>
        <taxon>Bacteria</taxon>
        <taxon>Bacillati</taxon>
        <taxon>Actinomycetota</taxon>
        <taxon>Actinomycetes</taxon>
        <taxon>Mycobacteriales</taxon>
        <taxon>Gordoniaceae</taxon>
        <taxon>Gordonia</taxon>
    </lineage>
</organism>
<reference evidence="2 3" key="1">
    <citation type="submission" date="2018-11" db="EMBL/GenBank/DDBJ databases">
        <title>Gordonia insulae sp. nov., isolated from an island soil.</title>
        <authorList>
            <person name="Kim Y.S."/>
            <person name="Kim S.B."/>
        </authorList>
    </citation>
    <scope>NUCLEOTIDE SEQUENCE [LARGE SCALE GENOMIC DNA]</scope>
    <source>
        <strain evidence="2 3">MMS17-SY073</strain>
    </source>
</reference>
<accession>A0A3G8JF05</accession>
<keyword evidence="3" id="KW-1185">Reference proteome</keyword>